<comment type="catalytic activity">
    <reaction evidence="17">
        <text>a beta-D-glucosyl-(1&lt;-&gt;1')-N-acylsphing-4-enine(out) + ATP + H2O = a beta-D-glucosyl-(1&lt;-&gt;1')-N-acylsphing-4-enine(in) + ADP + phosphate + H(+)</text>
        <dbReference type="Rhea" id="RHEA:66036"/>
        <dbReference type="ChEBI" id="CHEBI:15377"/>
        <dbReference type="ChEBI" id="CHEBI:15378"/>
        <dbReference type="ChEBI" id="CHEBI:22801"/>
        <dbReference type="ChEBI" id="CHEBI:30616"/>
        <dbReference type="ChEBI" id="CHEBI:43474"/>
        <dbReference type="ChEBI" id="CHEBI:456216"/>
    </reaction>
    <physiologicalReaction direction="left-to-right" evidence="17">
        <dbReference type="Rhea" id="RHEA:66037"/>
    </physiologicalReaction>
</comment>
<dbReference type="Pfam" id="PF13246">
    <property type="entry name" value="Cation_ATPase"/>
    <property type="match status" value="1"/>
</dbReference>
<evidence type="ECO:0000256" key="5">
    <source>
        <dbReference type="ARBA" id="ARBA00022553"/>
    </source>
</evidence>
<dbReference type="Gene3D" id="3.40.1110.10">
    <property type="entry name" value="Calcium-transporting ATPase, cytoplasmic domain N"/>
    <property type="match status" value="2"/>
</dbReference>
<feature type="compositionally biased region" description="Polar residues" evidence="23">
    <location>
        <begin position="1413"/>
        <end position="1426"/>
    </location>
</feature>
<dbReference type="InterPro" id="IPR032631">
    <property type="entry name" value="P-type_ATPase_N"/>
</dbReference>
<keyword evidence="27" id="KW-1185">Reference proteome</keyword>
<feature type="binding site" evidence="21">
    <location>
        <position position="575"/>
    </location>
    <ligand>
        <name>Mg(2+)</name>
        <dbReference type="ChEBI" id="CHEBI:18420"/>
    </ligand>
</feature>
<feature type="binding site" evidence="20">
    <location>
        <position position="887"/>
    </location>
    <ligand>
        <name>ATP</name>
        <dbReference type="ChEBI" id="CHEBI:30616"/>
    </ligand>
</feature>
<evidence type="ECO:0000256" key="11">
    <source>
        <dbReference type="ARBA" id="ARBA00022967"/>
    </source>
</evidence>
<dbReference type="NCBIfam" id="TIGR01652">
    <property type="entry name" value="ATPase-Plipid"/>
    <property type="match status" value="1"/>
</dbReference>
<comment type="subcellular location">
    <subcellularLocation>
        <location evidence="2">Endomembrane system</location>
        <topology evidence="2">Multi-pass membrane protein</topology>
    </subcellularLocation>
    <subcellularLocation>
        <location evidence="22">Membrane</location>
        <topology evidence="22">Multi-pass membrane protein</topology>
    </subcellularLocation>
</comment>
<feature type="compositionally biased region" description="Basic and acidic residues" evidence="23">
    <location>
        <begin position="1428"/>
        <end position="1437"/>
    </location>
</feature>
<dbReference type="InterPro" id="IPR001757">
    <property type="entry name" value="P_typ_ATPase"/>
</dbReference>
<dbReference type="FunFam" id="3.40.1110.10:FF:000087">
    <property type="entry name" value="Phospholipid-transporting ATPase"/>
    <property type="match status" value="1"/>
</dbReference>
<feature type="transmembrane region" description="Helical" evidence="22">
    <location>
        <begin position="1199"/>
        <end position="1220"/>
    </location>
</feature>
<keyword evidence="14 22" id="KW-0472">Membrane</keyword>
<keyword evidence="12 22" id="KW-1133">Transmembrane helix</keyword>
<keyword evidence="9 20" id="KW-0067">ATP-binding</keyword>
<evidence type="ECO:0000256" key="4">
    <source>
        <dbReference type="ARBA" id="ARBA00022448"/>
    </source>
</evidence>
<dbReference type="Gene3D" id="2.70.150.10">
    <property type="entry name" value="Calcium-transporting ATPase, cytoplasmic transduction domain A"/>
    <property type="match status" value="1"/>
</dbReference>
<keyword evidence="8 20" id="KW-0547">Nucleotide-binding</keyword>
<evidence type="ECO:0000256" key="22">
    <source>
        <dbReference type="RuleBase" id="RU362033"/>
    </source>
</evidence>
<evidence type="ECO:0000256" key="3">
    <source>
        <dbReference type="ARBA" id="ARBA00008109"/>
    </source>
</evidence>
<evidence type="ECO:0000256" key="8">
    <source>
        <dbReference type="ARBA" id="ARBA00022741"/>
    </source>
</evidence>
<feature type="transmembrane region" description="Helical" evidence="22">
    <location>
        <begin position="1107"/>
        <end position="1128"/>
    </location>
</feature>
<dbReference type="PANTHER" id="PTHR24092">
    <property type="entry name" value="PROBABLE PHOSPHOLIPID-TRANSPORTING ATPASE"/>
    <property type="match status" value="1"/>
</dbReference>
<dbReference type="OMA" id="QALRCGR"/>
<feature type="binding site" evidence="20">
    <location>
        <position position="888"/>
    </location>
    <ligand>
        <name>ATP</name>
        <dbReference type="ChEBI" id="CHEBI:30616"/>
    </ligand>
</feature>
<dbReference type="Gene3D" id="3.40.50.1000">
    <property type="entry name" value="HAD superfamily/HAD-like"/>
    <property type="match status" value="2"/>
</dbReference>
<dbReference type="GO" id="GO:0005886">
    <property type="term" value="C:plasma membrane"/>
    <property type="evidence" value="ECO:0007669"/>
    <property type="project" value="TreeGrafter"/>
</dbReference>
<keyword evidence="10 21" id="KW-0460">Magnesium</keyword>
<dbReference type="EMBL" id="MCFI01000002">
    <property type="protein sequence ID" value="ORY86933.1"/>
    <property type="molecule type" value="Genomic_DNA"/>
</dbReference>
<dbReference type="InterPro" id="IPR036412">
    <property type="entry name" value="HAD-like_sf"/>
</dbReference>
<dbReference type="SUPFAM" id="SSF56784">
    <property type="entry name" value="HAD-like"/>
    <property type="match status" value="1"/>
</dbReference>
<evidence type="ECO:0000256" key="10">
    <source>
        <dbReference type="ARBA" id="ARBA00022842"/>
    </source>
</evidence>
<feature type="binding site" evidence="20">
    <location>
        <position position="708"/>
    </location>
    <ligand>
        <name>ATP</name>
        <dbReference type="ChEBI" id="CHEBI:30616"/>
    </ligand>
</feature>
<dbReference type="GO" id="GO:0000287">
    <property type="term" value="F:magnesium ion binding"/>
    <property type="evidence" value="ECO:0007669"/>
    <property type="project" value="UniProtKB-UniRule"/>
</dbReference>
<keyword evidence="7 21" id="KW-0479">Metal-binding</keyword>
<evidence type="ECO:0000313" key="27">
    <source>
        <dbReference type="Proteomes" id="UP000193685"/>
    </source>
</evidence>
<keyword evidence="13" id="KW-0445">Lipid transport</keyword>
<feature type="binding site" evidence="21">
    <location>
        <position position="1022"/>
    </location>
    <ligand>
        <name>Mg(2+)</name>
        <dbReference type="ChEBI" id="CHEBI:18420"/>
    </ligand>
</feature>
<dbReference type="OrthoDB" id="377733at2759"/>
<dbReference type="Proteomes" id="UP000193685">
    <property type="component" value="Unassembled WGS sequence"/>
</dbReference>
<dbReference type="SFLD" id="SFLDS00003">
    <property type="entry name" value="Haloacid_Dehalogenase"/>
    <property type="match status" value="1"/>
</dbReference>
<dbReference type="SUPFAM" id="SSF81653">
    <property type="entry name" value="Calcium ATPase, transduction domain A"/>
    <property type="match status" value="1"/>
</dbReference>
<evidence type="ECO:0000256" key="13">
    <source>
        <dbReference type="ARBA" id="ARBA00023055"/>
    </source>
</evidence>
<dbReference type="EC" id="7.6.2.1" evidence="22"/>
<feature type="binding site" evidence="21">
    <location>
        <position position="1018"/>
    </location>
    <ligand>
        <name>Mg(2+)</name>
        <dbReference type="ChEBI" id="CHEBI:18420"/>
    </ligand>
</feature>
<dbReference type="Pfam" id="PF16212">
    <property type="entry name" value="PhoLip_ATPase_C"/>
    <property type="match status" value="1"/>
</dbReference>
<dbReference type="InterPro" id="IPR032630">
    <property type="entry name" value="P_typ_ATPase_c"/>
</dbReference>
<evidence type="ECO:0000256" key="12">
    <source>
        <dbReference type="ARBA" id="ARBA00022989"/>
    </source>
</evidence>
<evidence type="ECO:0000256" key="14">
    <source>
        <dbReference type="ARBA" id="ARBA00023136"/>
    </source>
</evidence>
<dbReference type="SUPFAM" id="SSF81665">
    <property type="entry name" value="Calcium ATPase, transmembrane domain M"/>
    <property type="match status" value="1"/>
</dbReference>
<evidence type="ECO:0000256" key="19">
    <source>
        <dbReference type="PIRSR" id="PIRSR606539-1"/>
    </source>
</evidence>
<accession>A0A1Y2FSG6</accession>
<feature type="domain" description="P-type ATPase N-terminal" evidence="24">
    <location>
        <begin position="86"/>
        <end position="144"/>
    </location>
</feature>
<evidence type="ECO:0000256" key="1">
    <source>
        <dbReference type="ARBA" id="ARBA00001946"/>
    </source>
</evidence>
<dbReference type="Gene3D" id="1.20.1110.10">
    <property type="entry name" value="Calcium-transporting ATPase, transmembrane domain"/>
    <property type="match status" value="1"/>
</dbReference>
<comment type="catalytic activity">
    <reaction evidence="16">
        <text>a 1,2-diacyl-sn-glycero-3-phosphoethanolamine(out) + ATP + H2O = a 1,2-diacyl-sn-glycero-3-phosphoethanolamine(in) + ADP + phosphate + H(+)</text>
        <dbReference type="Rhea" id="RHEA:66132"/>
        <dbReference type="ChEBI" id="CHEBI:15377"/>
        <dbReference type="ChEBI" id="CHEBI:15378"/>
        <dbReference type="ChEBI" id="CHEBI:30616"/>
        <dbReference type="ChEBI" id="CHEBI:43474"/>
        <dbReference type="ChEBI" id="CHEBI:64612"/>
        <dbReference type="ChEBI" id="CHEBI:456216"/>
    </reaction>
    <physiologicalReaction direction="left-to-right" evidence="16">
        <dbReference type="Rhea" id="RHEA:66133"/>
    </physiologicalReaction>
</comment>
<feature type="transmembrane region" description="Helical" evidence="22">
    <location>
        <begin position="1076"/>
        <end position="1095"/>
    </location>
</feature>
<organism evidence="26 27">
    <name type="scientific">Protomyces lactucae-debilis</name>
    <dbReference type="NCBI Taxonomy" id="2754530"/>
    <lineage>
        <taxon>Eukaryota</taxon>
        <taxon>Fungi</taxon>
        <taxon>Dikarya</taxon>
        <taxon>Ascomycota</taxon>
        <taxon>Taphrinomycotina</taxon>
        <taxon>Taphrinomycetes</taxon>
        <taxon>Taphrinales</taxon>
        <taxon>Protomycetaceae</taxon>
        <taxon>Protomyces</taxon>
    </lineage>
</organism>
<dbReference type="CDD" id="cd02073">
    <property type="entry name" value="P-type_ATPase_APLT_Dnf-like"/>
    <property type="match status" value="1"/>
</dbReference>
<keyword evidence="4" id="KW-0813">Transport</keyword>
<feature type="transmembrane region" description="Helical" evidence="22">
    <location>
        <begin position="457"/>
        <end position="483"/>
    </location>
</feature>
<keyword evidence="11 22" id="KW-1278">Translocase</keyword>
<evidence type="ECO:0000256" key="15">
    <source>
        <dbReference type="ARBA" id="ARBA00034036"/>
    </source>
</evidence>
<evidence type="ECO:0000256" key="7">
    <source>
        <dbReference type="ARBA" id="ARBA00022723"/>
    </source>
</evidence>
<protein>
    <recommendedName>
        <fullName evidence="22">Phospholipid-transporting ATPase</fullName>
        <ecNumber evidence="22">7.6.2.1</ecNumber>
    </recommendedName>
</protein>
<feature type="binding site" evidence="21">
    <location>
        <position position="577"/>
    </location>
    <ligand>
        <name>Mg(2+)</name>
        <dbReference type="ChEBI" id="CHEBI:18420"/>
    </ligand>
</feature>
<feature type="transmembrane region" description="Helical" evidence="22">
    <location>
        <begin position="1267"/>
        <end position="1287"/>
    </location>
</feature>
<dbReference type="PRINTS" id="PR00119">
    <property type="entry name" value="CATATPASE"/>
</dbReference>
<dbReference type="GO" id="GO:0140351">
    <property type="term" value="F:glycosylceramide flippase activity"/>
    <property type="evidence" value="ECO:0007669"/>
    <property type="project" value="UniProtKB-ARBA"/>
</dbReference>
<comment type="cofactor">
    <cofactor evidence="1 21">
        <name>Mg(2+)</name>
        <dbReference type="ChEBI" id="CHEBI:18420"/>
    </cofactor>
</comment>
<feature type="binding site" evidence="20">
    <location>
        <position position="1022"/>
    </location>
    <ligand>
        <name>ATP</name>
        <dbReference type="ChEBI" id="CHEBI:30616"/>
    </ligand>
</feature>
<dbReference type="SFLD" id="SFLDF00027">
    <property type="entry name" value="p-type_atpase"/>
    <property type="match status" value="1"/>
</dbReference>
<comment type="catalytic activity">
    <reaction evidence="18">
        <text>a 1,2-diacyl-sn-glycero-3-phospho-L-serine(out) + ATP + H2O = a 1,2-diacyl-sn-glycero-3-phospho-L-serine(in) + ADP + phosphate + H(+)</text>
        <dbReference type="Rhea" id="RHEA:38567"/>
        <dbReference type="ChEBI" id="CHEBI:15377"/>
        <dbReference type="ChEBI" id="CHEBI:15378"/>
        <dbReference type="ChEBI" id="CHEBI:30616"/>
        <dbReference type="ChEBI" id="CHEBI:43474"/>
        <dbReference type="ChEBI" id="CHEBI:57262"/>
        <dbReference type="ChEBI" id="CHEBI:456216"/>
    </reaction>
    <physiologicalReaction direction="left-to-right" evidence="18">
        <dbReference type="Rhea" id="RHEA:38568"/>
    </physiologicalReaction>
</comment>
<evidence type="ECO:0000313" key="26">
    <source>
        <dbReference type="EMBL" id="ORY86933.1"/>
    </source>
</evidence>
<evidence type="ECO:0000259" key="24">
    <source>
        <dbReference type="Pfam" id="PF16209"/>
    </source>
</evidence>
<feature type="binding site" evidence="20">
    <location>
        <position position="749"/>
    </location>
    <ligand>
        <name>ATP</name>
        <dbReference type="ChEBI" id="CHEBI:30616"/>
    </ligand>
</feature>
<dbReference type="InterPro" id="IPR008250">
    <property type="entry name" value="ATPase_P-typ_transduc_dom_A_sf"/>
</dbReference>
<dbReference type="PROSITE" id="PS00154">
    <property type="entry name" value="ATPASE_E1_E2"/>
    <property type="match status" value="1"/>
</dbReference>
<keyword evidence="5" id="KW-0597">Phosphoprotein</keyword>
<feature type="compositionally biased region" description="Basic and acidic residues" evidence="23">
    <location>
        <begin position="1403"/>
        <end position="1412"/>
    </location>
</feature>
<feature type="binding site" evidence="20">
    <location>
        <position position="807"/>
    </location>
    <ligand>
        <name>ATP</name>
        <dbReference type="ChEBI" id="CHEBI:30616"/>
    </ligand>
</feature>
<feature type="active site" description="4-aspartylphosphate intermediate" evidence="19">
    <location>
        <position position="575"/>
    </location>
</feature>
<dbReference type="InterPro" id="IPR023298">
    <property type="entry name" value="ATPase_P-typ_TM_dom_sf"/>
</dbReference>
<feature type="transmembrane region" description="Helical" evidence="22">
    <location>
        <begin position="1227"/>
        <end position="1247"/>
    </location>
</feature>
<gene>
    <name evidence="26" type="ORF">BCR37DRAFT_131180</name>
</gene>
<comment type="catalytic activity">
    <reaction evidence="15 22">
        <text>ATP + H2O + phospholipidSide 1 = ADP + phosphate + phospholipidSide 2.</text>
        <dbReference type="EC" id="7.6.2.1"/>
    </reaction>
</comment>
<evidence type="ECO:0000256" key="18">
    <source>
        <dbReference type="ARBA" id="ARBA00051303"/>
    </source>
</evidence>
<dbReference type="InterPro" id="IPR023214">
    <property type="entry name" value="HAD_sf"/>
</dbReference>
<dbReference type="GeneID" id="63782656"/>
<feature type="transmembrane region" description="Helical" evidence="22">
    <location>
        <begin position="1158"/>
        <end position="1179"/>
    </location>
</feature>
<feature type="region of interest" description="Disordered" evidence="23">
    <location>
        <begin position="25"/>
        <end position="68"/>
    </location>
</feature>
<feature type="binding site" evidence="20">
    <location>
        <position position="772"/>
    </location>
    <ligand>
        <name>ATP</name>
        <dbReference type="ChEBI" id="CHEBI:30616"/>
    </ligand>
</feature>
<name>A0A1Y2FSG6_PROLT</name>
<dbReference type="FunFam" id="3.40.50.1000:FF:000108">
    <property type="entry name" value="Phospholipid-transporting ATPase"/>
    <property type="match status" value="1"/>
</dbReference>
<dbReference type="STRING" id="56484.A0A1Y2FSG6"/>
<dbReference type="GO" id="GO:0045332">
    <property type="term" value="P:phospholipid translocation"/>
    <property type="evidence" value="ECO:0007669"/>
    <property type="project" value="TreeGrafter"/>
</dbReference>
<dbReference type="NCBIfam" id="TIGR01494">
    <property type="entry name" value="ATPase_P-type"/>
    <property type="match status" value="2"/>
</dbReference>
<dbReference type="Pfam" id="PF16209">
    <property type="entry name" value="PhoLip_ATPase_N"/>
    <property type="match status" value="1"/>
</dbReference>
<keyword evidence="6 22" id="KW-0812">Transmembrane</keyword>
<dbReference type="InterPro" id="IPR018303">
    <property type="entry name" value="ATPase_P-typ_P_site"/>
</dbReference>
<dbReference type="SFLD" id="SFLDG00002">
    <property type="entry name" value="C1.7:_P-type_atpase_like"/>
    <property type="match status" value="1"/>
</dbReference>
<reference evidence="26 27" key="1">
    <citation type="submission" date="2016-07" db="EMBL/GenBank/DDBJ databases">
        <title>Pervasive Adenine N6-methylation of Active Genes in Fungi.</title>
        <authorList>
            <consortium name="DOE Joint Genome Institute"/>
            <person name="Mondo S.J."/>
            <person name="Dannebaum R.O."/>
            <person name="Kuo R.C."/>
            <person name="Labutti K."/>
            <person name="Haridas S."/>
            <person name="Kuo A."/>
            <person name="Salamov A."/>
            <person name="Ahrendt S.R."/>
            <person name="Lipzen A."/>
            <person name="Sullivan W."/>
            <person name="Andreopoulos W.B."/>
            <person name="Clum A."/>
            <person name="Lindquist E."/>
            <person name="Daum C."/>
            <person name="Ramamoorthy G.K."/>
            <person name="Gryganskyi A."/>
            <person name="Culley D."/>
            <person name="Magnuson J.K."/>
            <person name="James T.Y."/>
            <person name="O'Malley M.A."/>
            <person name="Stajich J.E."/>
            <person name="Spatafora J.W."/>
            <person name="Visel A."/>
            <person name="Grigoriev I.V."/>
        </authorList>
    </citation>
    <scope>NUCLEOTIDE SEQUENCE [LARGE SCALE GENOMIC DNA]</scope>
    <source>
        <strain evidence="26 27">12-1054</strain>
    </source>
</reference>
<feature type="region of interest" description="Disordered" evidence="23">
    <location>
        <begin position="1321"/>
        <end position="1437"/>
    </location>
</feature>
<dbReference type="GO" id="GO:0090556">
    <property type="term" value="F:phosphatidylserine floppase activity"/>
    <property type="evidence" value="ECO:0007669"/>
    <property type="project" value="RHEA"/>
</dbReference>
<evidence type="ECO:0000259" key="25">
    <source>
        <dbReference type="Pfam" id="PF16212"/>
    </source>
</evidence>
<feature type="domain" description="P-type ATPase C-terminal" evidence="25">
    <location>
        <begin position="1044"/>
        <end position="1297"/>
    </location>
</feature>
<evidence type="ECO:0000256" key="23">
    <source>
        <dbReference type="SAM" id="MobiDB-lite"/>
    </source>
</evidence>
<comment type="caution">
    <text evidence="26">The sequence shown here is derived from an EMBL/GenBank/DDBJ whole genome shotgun (WGS) entry which is preliminary data.</text>
</comment>
<dbReference type="InterPro" id="IPR006539">
    <property type="entry name" value="P-type_ATPase_IV"/>
</dbReference>
<dbReference type="InterPro" id="IPR023299">
    <property type="entry name" value="ATPase_P-typ_cyto_dom_N"/>
</dbReference>
<comment type="similarity">
    <text evidence="3 22">Belongs to the cation transport ATPase (P-type) (TC 3.A.3) family. Type IV subfamily.</text>
</comment>
<sequence length="1514" mass="169814">MARVRWATVRHPTGRSQSILRRLSIRKRSGHTNTDAHPDLHDIGQNFGDKNEATSGGEDTPEEAPNVNEHRTIYVNIPVAKEDLDEEDGTLKHTYPRNKVRTAKYTALSFVPKNLWYQFHNVANLYFLLLVILQIFSIFGATNAGLSAVPLIVIVVITAVKDAIEDYRRTVLDNELNNTLTRTLQNWHNVNATDENISLWRRVKKATSKAIRLIGARRKGVKGDPLDLRQVQTRPSQEQGRFSEDIPMERITSARGMESVLEGSYGNKYDNNFAPAHHNYGSVIDPTRQIPGKAIWKKNYWKNVRVGDLVKLRNDDQIPADLVVLSTSEADGACYVETKNLDGETNLKIRHGLRAASKIKTPADCEAAGFAIDSEGPSPNLYNYSALARWQVQDPSNPHLFEEKVEPISAETLLLRGCSLRNTRWVIGIVVFTGDDTKIMQNGGLTPSKRSRIARELNWTVVCNFGILLVMCLVCGVANGIYLRDESSTFNLFDRGSQAGGPAAAGAVTFFTCLILFQNLVPISLYISIEIVKTLQAFFIYSDVDMYYAELDYPCTPKSWNISDDLGQIEYVFSDKTGTLTQNVMEFKKCTINGVAYGEAYTEAMLGMAKREGRNTETLEQEQRERIARDKQEMSKLLQQRINPYCNEEQLTFTSSRFLKDLNGASGEQQQAACHDFMLALALCHNVLVERSEEQPNLLDYKAQSPDEAALVGTARDLGFAMPERTQRGPILEIDGRRQEYILMDELEFNSSRKRMSVILRMPDNRIVLYCKGADSVIYSRLASSEETKVKTQTAQHLDMFANEGLRTLGIAYREISEQEYAVWHKKHEAAAAALDKREERIAASCDEIEQELVLLGGTAIEDRLQDGVPDAIALLAEAGIKLWVLTGDKVETAINIGYSCNLLDVNMDVLVLKVPRNQPEKVDEILSSHLASFGLTGSQEELLAARKVHAPPTANRALVIDGDALKLVLQGETQRRFLILCKQMKAVLCCRVSPAQKAEVVKMVKDGLDVMTLSIGDGANDVAMITQADVGVGIAGVEGRQAVMSSDYAIGQFRFLTKLLLVHGRWSYRRIAEMIACFFNKNIVWTFTLFWYQIYDQFDGQYNFDYTYILLYNLAFTSLPIIFMGAFDQDVNARVSMKVPQLYMQGILRQHWTPFKFWTYMLDGLYSSVICFFFPYLIWNSMNQGGFANQQGHTIDSLVEQGAFVAAPAILTVNTFVLINMQRWDWLFLLIWFISNALFWAWTGIFSQFSANAQFYQLANHVFGSLSFWACFVLTTIVALLPRFFIIAYKSRFAPSDSDIIREQIRLGYFGDDKADLHTDTKSDSISSSVGSKQTEFKSPTAKDGVARSDSTVTGNPFRDTQNPEFDPSQSSATAPPHAHTRPQTGMSIFDDDYNHSLDGSEPQRQDESRFSVRSSPSTRTSLSIEQPRKTATHEQPEFVARGVVTSLSGNELILAQPVEQVHFPMAKPQPTTAAQRQSATWTMSSLAPAAVPRSPFLGSDFERIPSARLQGV</sequence>
<evidence type="ECO:0000256" key="21">
    <source>
        <dbReference type="PIRSR" id="PIRSR606539-3"/>
    </source>
</evidence>
<dbReference type="SUPFAM" id="SSF81660">
    <property type="entry name" value="Metal cation-transporting ATPase, ATP-binding domain N"/>
    <property type="match status" value="1"/>
</dbReference>
<evidence type="ECO:0000256" key="6">
    <source>
        <dbReference type="ARBA" id="ARBA00022692"/>
    </source>
</evidence>
<evidence type="ECO:0000256" key="9">
    <source>
        <dbReference type="ARBA" id="ARBA00022840"/>
    </source>
</evidence>
<feature type="binding site" evidence="20">
    <location>
        <position position="998"/>
    </location>
    <ligand>
        <name>ATP</name>
        <dbReference type="ChEBI" id="CHEBI:30616"/>
    </ligand>
</feature>
<dbReference type="InterPro" id="IPR044492">
    <property type="entry name" value="P_typ_ATPase_HD_dom"/>
</dbReference>
<dbReference type="GO" id="GO:0005524">
    <property type="term" value="F:ATP binding"/>
    <property type="evidence" value="ECO:0007669"/>
    <property type="project" value="UniProtKB-UniRule"/>
</dbReference>
<feature type="binding site" evidence="20">
    <location>
        <position position="576"/>
    </location>
    <ligand>
        <name>ATP</name>
        <dbReference type="ChEBI" id="CHEBI:30616"/>
    </ligand>
</feature>
<dbReference type="GO" id="GO:0016887">
    <property type="term" value="F:ATP hydrolysis activity"/>
    <property type="evidence" value="ECO:0007669"/>
    <property type="project" value="InterPro"/>
</dbReference>
<feature type="transmembrane region" description="Helical" evidence="22">
    <location>
        <begin position="503"/>
        <end position="527"/>
    </location>
</feature>
<evidence type="ECO:0000256" key="2">
    <source>
        <dbReference type="ARBA" id="ARBA00004127"/>
    </source>
</evidence>
<feature type="compositionally biased region" description="Polar residues" evidence="23">
    <location>
        <begin position="1350"/>
        <end position="1375"/>
    </location>
</feature>
<evidence type="ECO:0000256" key="17">
    <source>
        <dbReference type="ARBA" id="ARBA00050913"/>
    </source>
</evidence>
<proteinExistence type="inferred from homology"/>
<feature type="binding site" evidence="20">
    <location>
        <position position="992"/>
    </location>
    <ligand>
        <name>ATP</name>
        <dbReference type="ChEBI" id="CHEBI:30616"/>
    </ligand>
</feature>
<feature type="binding site" evidence="20">
    <location>
        <position position="575"/>
    </location>
    <ligand>
        <name>ATP</name>
        <dbReference type="ChEBI" id="CHEBI:30616"/>
    </ligand>
</feature>
<feature type="transmembrane region" description="Helical" evidence="22">
    <location>
        <begin position="147"/>
        <end position="164"/>
    </location>
</feature>
<dbReference type="GO" id="GO:0012505">
    <property type="term" value="C:endomembrane system"/>
    <property type="evidence" value="ECO:0007669"/>
    <property type="project" value="UniProtKB-SubCell"/>
</dbReference>
<feature type="binding site" evidence="20">
    <location>
        <position position="1021"/>
    </location>
    <ligand>
        <name>ATP</name>
        <dbReference type="ChEBI" id="CHEBI:30616"/>
    </ligand>
</feature>
<dbReference type="PANTHER" id="PTHR24092:SF180">
    <property type="entry name" value="PHOSPHOLIPID-TRANSPORTING ATPASE DNF1-RELATED"/>
    <property type="match status" value="1"/>
</dbReference>
<evidence type="ECO:0000256" key="16">
    <source>
        <dbReference type="ARBA" id="ARBA00049128"/>
    </source>
</evidence>
<feature type="binding site" evidence="20">
    <location>
        <position position="577"/>
    </location>
    <ligand>
        <name>ATP</name>
        <dbReference type="ChEBI" id="CHEBI:30616"/>
    </ligand>
</feature>
<dbReference type="RefSeq" id="XP_040727789.1">
    <property type="nucleotide sequence ID" value="XM_040866057.1"/>
</dbReference>
<evidence type="ECO:0000256" key="20">
    <source>
        <dbReference type="PIRSR" id="PIRSR606539-2"/>
    </source>
</evidence>
<feature type="binding site" evidence="20">
    <location>
        <position position="889"/>
    </location>
    <ligand>
        <name>ATP</name>
        <dbReference type="ChEBI" id="CHEBI:30616"/>
    </ligand>
</feature>